<dbReference type="Proteomes" id="UP000821845">
    <property type="component" value="Chromosome 9"/>
</dbReference>
<evidence type="ECO:0000313" key="2">
    <source>
        <dbReference type="Proteomes" id="UP000821845"/>
    </source>
</evidence>
<proteinExistence type="predicted"/>
<keyword evidence="2" id="KW-1185">Reference proteome</keyword>
<name>A0ACB7RNT4_HYAAI</name>
<reference evidence="1" key="1">
    <citation type="submission" date="2020-05" db="EMBL/GenBank/DDBJ databases">
        <title>Large-scale comparative analyses of tick genomes elucidate their genetic diversity and vector capacities.</title>
        <authorList>
            <person name="Jia N."/>
            <person name="Wang J."/>
            <person name="Shi W."/>
            <person name="Du L."/>
            <person name="Sun Y."/>
            <person name="Zhan W."/>
            <person name="Jiang J."/>
            <person name="Wang Q."/>
            <person name="Zhang B."/>
            <person name="Ji P."/>
            <person name="Sakyi L.B."/>
            <person name="Cui X."/>
            <person name="Yuan T."/>
            <person name="Jiang B."/>
            <person name="Yang W."/>
            <person name="Lam T.T.-Y."/>
            <person name="Chang Q."/>
            <person name="Ding S."/>
            <person name="Wang X."/>
            <person name="Zhu J."/>
            <person name="Ruan X."/>
            <person name="Zhao L."/>
            <person name="Wei J."/>
            <person name="Que T."/>
            <person name="Du C."/>
            <person name="Cheng J."/>
            <person name="Dai P."/>
            <person name="Han X."/>
            <person name="Huang E."/>
            <person name="Gao Y."/>
            <person name="Liu J."/>
            <person name="Shao H."/>
            <person name="Ye R."/>
            <person name="Li L."/>
            <person name="Wei W."/>
            <person name="Wang X."/>
            <person name="Wang C."/>
            <person name="Yang T."/>
            <person name="Huo Q."/>
            <person name="Li W."/>
            <person name="Guo W."/>
            <person name="Chen H."/>
            <person name="Zhou L."/>
            <person name="Ni X."/>
            <person name="Tian J."/>
            <person name="Zhou Y."/>
            <person name="Sheng Y."/>
            <person name="Liu T."/>
            <person name="Pan Y."/>
            <person name="Xia L."/>
            <person name="Li J."/>
            <person name="Zhao F."/>
            <person name="Cao W."/>
        </authorList>
    </citation>
    <scope>NUCLEOTIDE SEQUENCE</scope>
    <source>
        <strain evidence="1">Hyas-2018</strain>
    </source>
</reference>
<organism evidence="1 2">
    <name type="scientific">Hyalomma asiaticum</name>
    <name type="common">Tick</name>
    <dbReference type="NCBI Taxonomy" id="266040"/>
    <lineage>
        <taxon>Eukaryota</taxon>
        <taxon>Metazoa</taxon>
        <taxon>Ecdysozoa</taxon>
        <taxon>Arthropoda</taxon>
        <taxon>Chelicerata</taxon>
        <taxon>Arachnida</taxon>
        <taxon>Acari</taxon>
        <taxon>Parasitiformes</taxon>
        <taxon>Ixodida</taxon>
        <taxon>Ixodoidea</taxon>
        <taxon>Ixodidae</taxon>
        <taxon>Hyalomminae</taxon>
        <taxon>Hyalomma</taxon>
    </lineage>
</organism>
<accession>A0ACB7RNT4</accession>
<gene>
    <name evidence="1" type="ORF">HPB50_009883</name>
</gene>
<evidence type="ECO:0000313" key="1">
    <source>
        <dbReference type="EMBL" id="KAH6922134.1"/>
    </source>
</evidence>
<dbReference type="EMBL" id="CM023489">
    <property type="protein sequence ID" value="KAH6922134.1"/>
    <property type="molecule type" value="Genomic_DNA"/>
</dbReference>
<sequence>MLVSAAVKADEEGSLVVPAERLLSFAVRHVLCSVFSGSARASERDRGWLLVPPLRRGGFFFPAALRGVMEKLHRQPLPAVVAARDCRRRCRRWSGASGVVIRHLLLVRQRNTLHFVVARVTSQGRSATMCRPPRSRRRAWCVFSPPSGGNDDQRREWMIVDAVPAASAGRAREKVFAPTRRSARGAFLASPGASSRVVTRPSIPAPPRTGQGPGFKDSSALPDTPSSPSCVLGKRRLGPVCLGKRRVKKKKKKAKIPEGEMASTTVSILSSAATQRSSGFALPSGATCALRGTWLAERVTELPELSDNDGALNSHLRSR</sequence>
<protein>
    <submittedName>
        <fullName evidence="1">Uncharacterized protein</fullName>
    </submittedName>
</protein>
<comment type="caution">
    <text evidence="1">The sequence shown here is derived from an EMBL/GenBank/DDBJ whole genome shotgun (WGS) entry which is preliminary data.</text>
</comment>